<comment type="caution">
    <text evidence="2">The sequence shown here is derived from an EMBL/GenBank/DDBJ whole genome shotgun (WGS) entry which is preliminary data.</text>
</comment>
<feature type="region of interest" description="Disordered" evidence="1">
    <location>
        <begin position="149"/>
        <end position="183"/>
    </location>
</feature>
<gene>
    <name evidence="2" type="ORF">PIB30_046410</name>
</gene>
<proteinExistence type="predicted"/>
<organism evidence="2 3">
    <name type="scientific">Stylosanthes scabra</name>
    <dbReference type="NCBI Taxonomy" id="79078"/>
    <lineage>
        <taxon>Eukaryota</taxon>
        <taxon>Viridiplantae</taxon>
        <taxon>Streptophyta</taxon>
        <taxon>Embryophyta</taxon>
        <taxon>Tracheophyta</taxon>
        <taxon>Spermatophyta</taxon>
        <taxon>Magnoliopsida</taxon>
        <taxon>eudicotyledons</taxon>
        <taxon>Gunneridae</taxon>
        <taxon>Pentapetalae</taxon>
        <taxon>rosids</taxon>
        <taxon>fabids</taxon>
        <taxon>Fabales</taxon>
        <taxon>Fabaceae</taxon>
        <taxon>Papilionoideae</taxon>
        <taxon>50 kb inversion clade</taxon>
        <taxon>dalbergioids sensu lato</taxon>
        <taxon>Dalbergieae</taxon>
        <taxon>Pterocarpus clade</taxon>
        <taxon>Stylosanthes</taxon>
    </lineage>
</organism>
<dbReference type="EMBL" id="JASCZI010090910">
    <property type="protein sequence ID" value="MED6147718.1"/>
    <property type="molecule type" value="Genomic_DNA"/>
</dbReference>
<evidence type="ECO:0000256" key="1">
    <source>
        <dbReference type="SAM" id="MobiDB-lite"/>
    </source>
</evidence>
<feature type="compositionally biased region" description="Pro residues" evidence="1">
    <location>
        <begin position="157"/>
        <end position="177"/>
    </location>
</feature>
<name>A0ABU6TIE1_9FABA</name>
<reference evidence="2 3" key="1">
    <citation type="journal article" date="2023" name="Plants (Basel)">
        <title>Bridging the Gap: Combining Genomics and Transcriptomics Approaches to Understand Stylosanthes scabra, an Orphan Legume from the Brazilian Caatinga.</title>
        <authorList>
            <person name="Ferreira-Neto J.R.C."/>
            <person name="da Silva M.D."/>
            <person name="Binneck E."/>
            <person name="de Melo N.F."/>
            <person name="da Silva R.H."/>
            <person name="de Melo A.L.T.M."/>
            <person name="Pandolfi V."/>
            <person name="Bustamante F.O."/>
            <person name="Brasileiro-Vidal A.C."/>
            <person name="Benko-Iseppon A.M."/>
        </authorList>
    </citation>
    <scope>NUCLEOTIDE SEQUENCE [LARGE SCALE GENOMIC DNA]</scope>
    <source>
        <tissue evidence="2">Leaves</tissue>
    </source>
</reference>
<dbReference type="Proteomes" id="UP001341840">
    <property type="component" value="Unassembled WGS sequence"/>
</dbReference>
<protein>
    <submittedName>
        <fullName evidence="2">Uncharacterized protein</fullName>
    </submittedName>
</protein>
<keyword evidence="3" id="KW-1185">Reference proteome</keyword>
<evidence type="ECO:0000313" key="2">
    <source>
        <dbReference type="EMBL" id="MED6147718.1"/>
    </source>
</evidence>
<sequence>MRGRKDPSGLFVVEILCVCSVFGVGNKEKLYHIIMEQPRWWMYDRFSSNRGGLNRHSKPDWTRTRCSHGLRAATRGGGFMAWVWFPPINTHTCLQILMTTTLLVVHLTVESRVVRTLESTVQTQSQEISELRKAYSDMYSFLTQMRSGGSSAAAMPDMPPPPPPPHLARSQSPPPRPDQGTDYRADAVAGDLRVDEGLLRHVQLPDANAEWRIFRSANARHASPIATTASCSIPESPTAA</sequence>
<accession>A0ABU6TIE1</accession>
<evidence type="ECO:0000313" key="3">
    <source>
        <dbReference type="Proteomes" id="UP001341840"/>
    </source>
</evidence>